<name>A0AAE0E9G4_9ROSI</name>
<evidence type="ECO:0000313" key="9">
    <source>
        <dbReference type="Proteomes" id="UP001281410"/>
    </source>
</evidence>
<keyword evidence="2 5" id="KW-0812">Transmembrane</keyword>
<sequence>MIIGAMCVSVIFVGINNCSTVPPVVAVERTIFYHERAAGMYSALPYVLAQRIPKWWTWYHYICPVARRVYGLIVAQYGDIGDTIKVLGIFPDPSIKWHVQNHFSSELNFIGQTAAILVAFAAFFALMFAVYQDIEEDINEQDMNHEL</sequence>
<keyword evidence="3 5" id="KW-1133">Transmembrane helix</keyword>
<dbReference type="GO" id="GO:0140359">
    <property type="term" value="F:ABC-type transporter activity"/>
    <property type="evidence" value="ECO:0007669"/>
    <property type="project" value="InterPro"/>
</dbReference>
<dbReference type="PANTHER" id="PTHR48040">
    <property type="entry name" value="PLEIOTROPIC DRUG RESISTANCE PROTEIN 1-LIKE ISOFORM X1"/>
    <property type="match status" value="1"/>
</dbReference>
<evidence type="ECO:0000259" key="7">
    <source>
        <dbReference type="Pfam" id="PF01061"/>
    </source>
</evidence>
<feature type="chain" id="PRO_5041943844" description="ABC-2 type transporter transmembrane domain-containing protein" evidence="6">
    <location>
        <begin position="27"/>
        <end position="147"/>
    </location>
</feature>
<evidence type="ECO:0000256" key="5">
    <source>
        <dbReference type="SAM" id="Phobius"/>
    </source>
</evidence>
<proteinExistence type="predicted"/>
<gene>
    <name evidence="8" type="ORF">Dsin_013936</name>
</gene>
<evidence type="ECO:0000256" key="6">
    <source>
        <dbReference type="SAM" id="SignalP"/>
    </source>
</evidence>
<accession>A0AAE0E9G4</accession>
<dbReference type="GO" id="GO:0016020">
    <property type="term" value="C:membrane"/>
    <property type="evidence" value="ECO:0007669"/>
    <property type="project" value="UniProtKB-SubCell"/>
</dbReference>
<evidence type="ECO:0000256" key="3">
    <source>
        <dbReference type="ARBA" id="ARBA00022989"/>
    </source>
</evidence>
<comment type="subcellular location">
    <subcellularLocation>
        <location evidence="1">Membrane</location>
        <topology evidence="1">Multi-pass membrane protein</topology>
    </subcellularLocation>
</comment>
<dbReference type="PANTHER" id="PTHR48040:SF53">
    <property type="entry name" value="ABC TRANSPORTER G FAMILY MEMBER 35-LIKE"/>
    <property type="match status" value="1"/>
</dbReference>
<protein>
    <recommendedName>
        <fullName evidence="7">ABC-2 type transporter transmembrane domain-containing protein</fullName>
    </recommendedName>
</protein>
<reference evidence="8" key="1">
    <citation type="journal article" date="2023" name="Plant J.">
        <title>Genome sequences and population genomics provide insights into the demographic history, inbreeding, and mutation load of two 'living fossil' tree species of Dipteronia.</title>
        <authorList>
            <person name="Feng Y."/>
            <person name="Comes H.P."/>
            <person name="Chen J."/>
            <person name="Zhu S."/>
            <person name="Lu R."/>
            <person name="Zhang X."/>
            <person name="Li P."/>
            <person name="Qiu J."/>
            <person name="Olsen K.M."/>
            <person name="Qiu Y."/>
        </authorList>
    </citation>
    <scope>NUCLEOTIDE SEQUENCE</scope>
    <source>
        <strain evidence="8">NBL</strain>
    </source>
</reference>
<keyword evidence="9" id="KW-1185">Reference proteome</keyword>
<dbReference type="InterPro" id="IPR013525">
    <property type="entry name" value="ABC2_TM"/>
</dbReference>
<evidence type="ECO:0000256" key="4">
    <source>
        <dbReference type="ARBA" id="ARBA00023136"/>
    </source>
</evidence>
<organism evidence="8 9">
    <name type="scientific">Dipteronia sinensis</name>
    <dbReference type="NCBI Taxonomy" id="43782"/>
    <lineage>
        <taxon>Eukaryota</taxon>
        <taxon>Viridiplantae</taxon>
        <taxon>Streptophyta</taxon>
        <taxon>Embryophyta</taxon>
        <taxon>Tracheophyta</taxon>
        <taxon>Spermatophyta</taxon>
        <taxon>Magnoliopsida</taxon>
        <taxon>eudicotyledons</taxon>
        <taxon>Gunneridae</taxon>
        <taxon>Pentapetalae</taxon>
        <taxon>rosids</taxon>
        <taxon>malvids</taxon>
        <taxon>Sapindales</taxon>
        <taxon>Sapindaceae</taxon>
        <taxon>Hippocastanoideae</taxon>
        <taxon>Acereae</taxon>
        <taxon>Dipteronia</taxon>
    </lineage>
</organism>
<comment type="caution">
    <text evidence="8">The sequence shown here is derived from an EMBL/GenBank/DDBJ whole genome shotgun (WGS) entry which is preliminary data.</text>
</comment>
<dbReference type="EMBL" id="JANJYJ010000004">
    <property type="protein sequence ID" value="KAK3219966.1"/>
    <property type="molecule type" value="Genomic_DNA"/>
</dbReference>
<dbReference type="AlphaFoldDB" id="A0AAE0E9G4"/>
<keyword evidence="6" id="KW-0732">Signal</keyword>
<dbReference type="Pfam" id="PF01061">
    <property type="entry name" value="ABC2_membrane"/>
    <property type="match status" value="1"/>
</dbReference>
<feature type="transmembrane region" description="Helical" evidence="5">
    <location>
        <begin position="109"/>
        <end position="131"/>
    </location>
</feature>
<evidence type="ECO:0000313" key="8">
    <source>
        <dbReference type="EMBL" id="KAK3219966.1"/>
    </source>
</evidence>
<feature type="signal peptide" evidence="6">
    <location>
        <begin position="1"/>
        <end position="26"/>
    </location>
</feature>
<evidence type="ECO:0000256" key="2">
    <source>
        <dbReference type="ARBA" id="ARBA00022692"/>
    </source>
</evidence>
<dbReference type="Proteomes" id="UP001281410">
    <property type="component" value="Unassembled WGS sequence"/>
</dbReference>
<feature type="domain" description="ABC-2 type transporter transmembrane" evidence="7">
    <location>
        <begin position="3"/>
        <end position="50"/>
    </location>
</feature>
<evidence type="ECO:0000256" key="1">
    <source>
        <dbReference type="ARBA" id="ARBA00004141"/>
    </source>
</evidence>
<keyword evidence="4 5" id="KW-0472">Membrane</keyword>